<dbReference type="AlphaFoldDB" id="A0A5B1CG85"/>
<accession>A0A5B1CG85</accession>
<keyword evidence="3" id="KW-1185">Reference proteome</keyword>
<organism evidence="2 3">
    <name type="scientific">Rubripirellula obstinata</name>
    <dbReference type="NCBI Taxonomy" id="406547"/>
    <lineage>
        <taxon>Bacteria</taxon>
        <taxon>Pseudomonadati</taxon>
        <taxon>Planctomycetota</taxon>
        <taxon>Planctomycetia</taxon>
        <taxon>Pirellulales</taxon>
        <taxon>Pirellulaceae</taxon>
        <taxon>Rubripirellula</taxon>
    </lineage>
</organism>
<proteinExistence type="predicted"/>
<sequence length="230" mass="24570" precursor="true">MMTRMLTIAGAVILIFGMLPSDAKAALTVGFDMDTSTFPTETTDVSNFSALEIETTRTVSNGEVFDVAVYLYLDSGTYGPGAPFSVDVTYNTDHLIVNEMQSNFTIDGPRPLRPAVWSQGLMNPLSFSSGGTGERSGLISSFFDENDLNNEGSPLFAWLGVLQFEAVNLSTTATDDAGLTLLGFQGETNVTLSAPSVSSLVVSAVPEPTAVWVCASIGFGARLSRRRRRV</sequence>
<comment type="caution">
    <text evidence="2">The sequence shown here is derived from an EMBL/GenBank/DDBJ whole genome shotgun (WGS) entry which is preliminary data.</text>
</comment>
<evidence type="ECO:0000313" key="2">
    <source>
        <dbReference type="EMBL" id="KAA1260198.1"/>
    </source>
</evidence>
<reference evidence="2 3" key="1">
    <citation type="submission" date="2019-08" db="EMBL/GenBank/DDBJ databases">
        <title>Deep-cultivation of Planctomycetes and their phenomic and genomic characterization uncovers novel biology.</title>
        <authorList>
            <person name="Wiegand S."/>
            <person name="Jogler M."/>
            <person name="Boedeker C."/>
            <person name="Pinto D."/>
            <person name="Vollmers J."/>
            <person name="Rivas-Marin E."/>
            <person name="Kohn T."/>
            <person name="Peeters S.H."/>
            <person name="Heuer A."/>
            <person name="Rast P."/>
            <person name="Oberbeckmann S."/>
            <person name="Bunk B."/>
            <person name="Jeske O."/>
            <person name="Meyerdierks A."/>
            <person name="Storesund J.E."/>
            <person name="Kallscheuer N."/>
            <person name="Luecker S."/>
            <person name="Lage O.M."/>
            <person name="Pohl T."/>
            <person name="Merkel B.J."/>
            <person name="Hornburger P."/>
            <person name="Mueller R.-W."/>
            <person name="Bruemmer F."/>
            <person name="Labrenz M."/>
            <person name="Spormann A.M."/>
            <person name="Op Den Camp H."/>
            <person name="Overmann J."/>
            <person name="Amann R."/>
            <person name="Jetten M.S.M."/>
            <person name="Mascher T."/>
            <person name="Medema M.H."/>
            <person name="Devos D.P."/>
            <person name="Kaster A.-K."/>
            <person name="Ovreas L."/>
            <person name="Rohde M."/>
            <person name="Galperin M.Y."/>
            <person name="Jogler C."/>
        </authorList>
    </citation>
    <scope>NUCLEOTIDE SEQUENCE [LARGE SCALE GENOMIC DNA]</scope>
    <source>
        <strain evidence="2 3">LF1</strain>
    </source>
</reference>
<keyword evidence="1" id="KW-0732">Signal</keyword>
<gene>
    <name evidence="2" type="ORF">LF1_27370</name>
</gene>
<name>A0A5B1CG85_9BACT</name>
<protein>
    <recommendedName>
        <fullName evidence="4">PEP-CTERM protein-sorting domain-containing protein</fullName>
    </recommendedName>
</protein>
<evidence type="ECO:0000256" key="1">
    <source>
        <dbReference type="SAM" id="SignalP"/>
    </source>
</evidence>
<evidence type="ECO:0000313" key="3">
    <source>
        <dbReference type="Proteomes" id="UP000322699"/>
    </source>
</evidence>
<dbReference type="Proteomes" id="UP000322699">
    <property type="component" value="Unassembled WGS sequence"/>
</dbReference>
<dbReference type="EMBL" id="VRLW01000001">
    <property type="protein sequence ID" value="KAA1260198.1"/>
    <property type="molecule type" value="Genomic_DNA"/>
</dbReference>
<feature type="signal peptide" evidence="1">
    <location>
        <begin position="1"/>
        <end position="25"/>
    </location>
</feature>
<evidence type="ECO:0008006" key="4">
    <source>
        <dbReference type="Google" id="ProtNLM"/>
    </source>
</evidence>
<feature type="chain" id="PRO_5023000188" description="PEP-CTERM protein-sorting domain-containing protein" evidence="1">
    <location>
        <begin position="26"/>
        <end position="230"/>
    </location>
</feature>